<dbReference type="Proteomes" id="UP001465976">
    <property type="component" value="Unassembled WGS sequence"/>
</dbReference>
<proteinExistence type="predicted"/>
<evidence type="ECO:0000313" key="3">
    <source>
        <dbReference type="Proteomes" id="UP001465976"/>
    </source>
</evidence>
<feature type="region of interest" description="Disordered" evidence="1">
    <location>
        <begin position="1"/>
        <end position="47"/>
    </location>
</feature>
<protein>
    <submittedName>
        <fullName evidence="2">Uncharacterized protein</fullName>
    </submittedName>
</protein>
<feature type="compositionally biased region" description="Acidic residues" evidence="1">
    <location>
        <begin position="36"/>
        <end position="45"/>
    </location>
</feature>
<keyword evidence="3" id="KW-1185">Reference proteome</keyword>
<gene>
    <name evidence="2" type="ORF">V5O48_019469</name>
</gene>
<sequence length="207" mass="23445">DVSDTESEADTVDDTDEESDEDVWYDAESTFGNSPEDSDSDDDDGIVLNYESDSESVLSYTAYVEEYNSSVQKVRPAVENLRPTPTDDEILDEFTNTEVTKCFADEAKVHFGYPTSHWSEFFLEDRVDPTFIPRTTGNLYAEAAEFILEHHAPYPGDESRWGATSSHRINVFQLDEETFEICDLESEQGSILLPAKLLYNPHFQLAP</sequence>
<feature type="compositionally biased region" description="Acidic residues" evidence="1">
    <location>
        <begin position="1"/>
        <end position="25"/>
    </location>
</feature>
<name>A0ABR3EID3_9AGAR</name>
<accession>A0ABR3EID3</accession>
<comment type="caution">
    <text evidence="2">The sequence shown here is derived from an EMBL/GenBank/DDBJ whole genome shotgun (WGS) entry which is preliminary data.</text>
</comment>
<feature type="non-terminal residue" evidence="2">
    <location>
        <position position="207"/>
    </location>
</feature>
<organism evidence="2 3">
    <name type="scientific">Marasmius crinis-equi</name>
    <dbReference type="NCBI Taxonomy" id="585013"/>
    <lineage>
        <taxon>Eukaryota</taxon>
        <taxon>Fungi</taxon>
        <taxon>Dikarya</taxon>
        <taxon>Basidiomycota</taxon>
        <taxon>Agaricomycotina</taxon>
        <taxon>Agaricomycetes</taxon>
        <taxon>Agaricomycetidae</taxon>
        <taxon>Agaricales</taxon>
        <taxon>Marasmiineae</taxon>
        <taxon>Marasmiaceae</taxon>
        <taxon>Marasmius</taxon>
    </lineage>
</organism>
<dbReference type="EMBL" id="JBAHYK010005022">
    <property type="protein sequence ID" value="KAL0562615.1"/>
    <property type="molecule type" value="Genomic_DNA"/>
</dbReference>
<evidence type="ECO:0000313" key="2">
    <source>
        <dbReference type="EMBL" id="KAL0562615.1"/>
    </source>
</evidence>
<reference evidence="2 3" key="1">
    <citation type="submission" date="2024-02" db="EMBL/GenBank/DDBJ databases">
        <title>A draft genome for the cacao thread blight pathogen Marasmius crinis-equi.</title>
        <authorList>
            <person name="Cohen S.P."/>
            <person name="Baruah I.K."/>
            <person name="Amoako-Attah I."/>
            <person name="Bukari Y."/>
            <person name="Meinhardt L.W."/>
            <person name="Bailey B.A."/>
        </authorList>
    </citation>
    <scope>NUCLEOTIDE SEQUENCE [LARGE SCALE GENOMIC DNA]</scope>
    <source>
        <strain evidence="2 3">GH-76</strain>
    </source>
</reference>
<feature type="non-terminal residue" evidence="2">
    <location>
        <position position="1"/>
    </location>
</feature>
<evidence type="ECO:0000256" key="1">
    <source>
        <dbReference type="SAM" id="MobiDB-lite"/>
    </source>
</evidence>